<evidence type="ECO:0000256" key="1">
    <source>
        <dbReference type="ARBA" id="ARBA00022723"/>
    </source>
</evidence>
<dbReference type="InterPro" id="IPR002762">
    <property type="entry name" value="CbiX-like"/>
</dbReference>
<keyword evidence="4" id="KW-1185">Reference proteome</keyword>
<name>A0ABP6RBM3_9MICC</name>
<dbReference type="PANTHER" id="PTHR33542">
    <property type="entry name" value="SIROHYDROCHLORIN FERROCHELATASE, CHLOROPLASTIC"/>
    <property type="match status" value="1"/>
</dbReference>
<dbReference type="Proteomes" id="UP001501736">
    <property type="component" value="Unassembled WGS sequence"/>
</dbReference>
<evidence type="ECO:0000313" key="3">
    <source>
        <dbReference type="EMBL" id="GAA3283783.1"/>
    </source>
</evidence>
<dbReference type="InterPro" id="IPR050963">
    <property type="entry name" value="Sirohydro_Cobaltochel/CbiX"/>
</dbReference>
<gene>
    <name evidence="3" type="ORF">GCM10020260_13020</name>
</gene>
<evidence type="ECO:0000313" key="4">
    <source>
        <dbReference type="Proteomes" id="UP001501736"/>
    </source>
</evidence>
<sequence>MSRAALAAISHGTSDPAGQAVVARLAADVAAEAARRGHPEEVRLGHVDVQDPDVAATLAALPEGTPAVVVPVLLSAGYHVNVDLARETADVGREVTISGALGPDDRLVELLVERLEAAGADPRTDTILLGAAGSSDPAAVDDCRDMGRRLAARLDADVEIGFLSAAEPRVRDAVAAARRERPQRRVVVASYLLAPGYFQDLLVAAGADVTAAPLLPAPEGPGGAPDSPRQLIEVMLDRFAAGERALTARADDCV</sequence>
<comment type="caution">
    <text evidence="3">The sequence shown here is derived from an EMBL/GenBank/DDBJ whole genome shotgun (WGS) entry which is preliminary data.</text>
</comment>
<dbReference type="Pfam" id="PF01903">
    <property type="entry name" value="CbiX"/>
    <property type="match status" value="2"/>
</dbReference>
<organism evidence="3 4">
    <name type="scientific">Nesterenkonia halobia</name>
    <dbReference type="NCBI Taxonomy" id="37922"/>
    <lineage>
        <taxon>Bacteria</taxon>
        <taxon>Bacillati</taxon>
        <taxon>Actinomycetota</taxon>
        <taxon>Actinomycetes</taxon>
        <taxon>Micrococcales</taxon>
        <taxon>Micrococcaceae</taxon>
        <taxon>Nesterenkonia</taxon>
    </lineage>
</organism>
<dbReference type="SUPFAM" id="SSF53800">
    <property type="entry name" value="Chelatase"/>
    <property type="match status" value="1"/>
</dbReference>
<dbReference type="PANTHER" id="PTHR33542:SF5">
    <property type="entry name" value="FERROCHELATASE CHE1"/>
    <property type="match status" value="1"/>
</dbReference>
<dbReference type="EMBL" id="BAAAYG010000005">
    <property type="protein sequence ID" value="GAA3283783.1"/>
    <property type="molecule type" value="Genomic_DNA"/>
</dbReference>
<dbReference type="CDD" id="cd03416">
    <property type="entry name" value="CbiX_SirB_N"/>
    <property type="match status" value="1"/>
</dbReference>
<dbReference type="RefSeq" id="WP_344719468.1">
    <property type="nucleotide sequence ID" value="NZ_BAAAYG010000005.1"/>
</dbReference>
<protein>
    <submittedName>
        <fullName evidence="3">Sirohydrochlorin chelatase</fullName>
    </submittedName>
</protein>
<keyword evidence="2" id="KW-0456">Lyase</keyword>
<evidence type="ECO:0000256" key="2">
    <source>
        <dbReference type="ARBA" id="ARBA00023239"/>
    </source>
</evidence>
<dbReference type="Gene3D" id="3.40.50.1400">
    <property type="match status" value="2"/>
</dbReference>
<accession>A0ABP6RBM3</accession>
<reference evidence="4" key="1">
    <citation type="journal article" date="2019" name="Int. J. Syst. Evol. Microbiol.">
        <title>The Global Catalogue of Microorganisms (GCM) 10K type strain sequencing project: providing services to taxonomists for standard genome sequencing and annotation.</title>
        <authorList>
            <consortium name="The Broad Institute Genomics Platform"/>
            <consortium name="The Broad Institute Genome Sequencing Center for Infectious Disease"/>
            <person name="Wu L."/>
            <person name="Ma J."/>
        </authorList>
    </citation>
    <scope>NUCLEOTIDE SEQUENCE [LARGE SCALE GENOMIC DNA]</scope>
    <source>
        <strain evidence="4">JCM 11483</strain>
    </source>
</reference>
<keyword evidence="1" id="KW-0479">Metal-binding</keyword>
<proteinExistence type="predicted"/>